<dbReference type="AlphaFoldDB" id="A0A6J4SUX0"/>
<dbReference type="EMBL" id="CADCVS010000288">
    <property type="protein sequence ID" value="CAA9506018.1"/>
    <property type="molecule type" value="Genomic_DNA"/>
</dbReference>
<reference evidence="2" key="1">
    <citation type="submission" date="2020-02" db="EMBL/GenBank/DDBJ databases">
        <authorList>
            <person name="Meier V. D."/>
        </authorList>
    </citation>
    <scope>NUCLEOTIDE SEQUENCE</scope>
    <source>
        <strain evidence="2">AVDCRST_MAG30</strain>
    </source>
</reference>
<sequence>DRTPLRRQPAPRARPRALLRAGGLGDPAALRRPRRPGDPRLVRRRGDPPRHPPAAGLLGARPPRGAHPEAPRRCGQLRAGPRRALAAAPARLLPRHPRDREGRVGLLRPRGRRLRRLPRALAARLCRAVRDLGRPLPGARSAVRGIDEL</sequence>
<gene>
    <name evidence="2" type="ORF">AVDCRST_MAG30-2199</name>
</gene>
<name>A0A6J4SUX0_9ACTN</name>
<feature type="compositionally biased region" description="Low complexity" evidence="1">
    <location>
        <begin position="53"/>
        <end position="63"/>
    </location>
</feature>
<accession>A0A6J4SUX0</accession>
<feature type="non-terminal residue" evidence="2">
    <location>
        <position position="1"/>
    </location>
</feature>
<feature type="compositionally biased region" description="Basic and acidic residues" evidence="1">
    <location>
        <begin position="35"/>
        <end position="50"/>
    </location>
</feature>
<protein>
    <submittedName>
        <fullName evidence="2">Uncharacterized protein</fullName>
    </submittedName>
</protein>
<evidence type="ECO:0000313" key="2">
    <source>
        <dbReference type="EMBL" id="CAA9506018.1"/>
    </source>
</evidence>
<evidence type="ECO:0000256" key="1">
    <source>
        <dbReference type="SAM" id="MobiDB-lite"/>
    </source>
</evidence>
<feature type="non-terminal residue" evidence="2">
    <location>
        <position position="149"/>
    </location>
</feature>
<feature type="region of interest" description="Disordered" evidence="1">
    <location>
        <begin position="1"/>
        <end position="107"/>
    </location>
</feature>
<proteinExistence type="predicted"/>
<feature type="compositionally biased region" description="Low complexity" evidence="1">
    <location>
        <begin position="77"/>
        <end position="92"/>
    </location>
</feature>
<organism evidence="2">
    <name type="scientific">uncultured Solirubrobacteraceae bacterium</name>
    <dbReference type="NCBI Taxonomy" id="1162706"/>
    <lineage>
        <taxon>Bacteria</taxon>
        <taxon>Bacillati</taxon>
        <taxon>Actinomycetota</taxon>
        <taxon>Thermoleophilia</taxon>
        <taxon>Solirubrobacterales</taxon>
        <taxon>Solirubrobacteraceae</taxon>
        <taxon>environmental samples</taxon>
    </lineage>
</organism>
<feature type="compositionally biased region" description="Low complexity" evidence="1">
    <location>
        <begin position="1"/>
        <end position="30"/>
    </location>
</feature>